<dbReference type="PROSITE" id="PS50206">
    <property type="entry name" value="RHODANESE_3"/>
    <property type="match status" value="1"/>
</dbReference>
<evidence type="ECO:0000259" key="2">
    <source>
        <dbReference type="PROSITE" id="PS50206"/>
    </source>
</evidence>
<dbReference type="PRINTS" id="PR00778">
    <property type="entry name" value="HTHARSR"/>
</dbReference>
<feature type="region of interest" description="Disordered" evidence="1">
    <location>
        <begin position="213"/>
        <end position="236"/>
    </location>
</feature>
<feature type="domain" description="Rhodanese" evidence="2">
    <location>
        <begin position="129"/>
        <end position="218"/>
    </location>
</feature>
<dbReference type="InterPro" id="IPR001307">
    <property type="entry name" value="Thiosulphate_STrfase_CS"/>
</dbReference>
<organism evidence="4 5">
    <name type="scientific">Streptomyces spirodelae</name>
    <dbReference type="NCBI Taxonomy" id="2812904"/>
    <lineage>
        <taxon>Bacteria</taxon>
        <taxon>Bacillati</taxon>
        <taxon>Actinomycetota</taxon>
        <taxon>Actinomycetes</taxon>
        <taxon>Kitasatosporales</taxon>
        <taxon>Streptomycetaceae</taxon>
        <taxon>Streptomyces</taxon>
    </lineage>
</organism>
<evidence type="ECO:0000313" key="4">
    <source>
        <dbReference type="EMBL" id="MBO8185855.1"/>
    </source>
</evidence>
<dbReference type="InterPro" id="IPR036390">
    <property type="entry name" value="WH_DNA-bd_sf"/>
</dbReference>
<dbReference type="RefSeq" id="WP_209264660.1">
    <property type="nucleotide sequence ID" value="NZ_JAFFZN010000007.1"/>
</dbReference>
<dbReference type="InterPro" id="IPR036388">
    <property type="entry name" value="WH-like_DNA-bd_sf"/>
</dbReference>
<dbReference type="Pfam" id="PF00581">
    <property type="entry name" value="Rhodanese"/>
    <property type="match status" value="1"/>
</dbReference>
<dbReference type="PROSITE" id="PS50987">
    <property type="entry name" value="HTH_ARSR_2"/>
    <property type="match status" value="1"/>
</dbReference>
<dbReference type="PANTHER" id="PTHR43031">
    <property type="entry name" value="FAD-DEPENDENT OXIDOREDUCTASE"/>
    <property type="match status" value="1"/>
</dbReference>
<proteinExistence type="predicted"/>
<feature type="domain" description="HTH arsR-type" evidence="3">
    <location>
        <begin position="5"/>
        <end position="99"/>
    </location>
</feature>
<dbReference type="EMBL" id="JAFFZN010000007">
    <property type="protein sequence ID" value="MBO8185855.1"/>
    <property type="molecule type" value="Genomic_DNA"/>
</dbReference>
<dbReference type="Proteomes" id="UP001518976">
    <property type="component" value="Unassembled WGS sequence"/>
</dbReference>
<dbReference type="Gene3D" id="3.40.250.10">
    <property type="entry name" value="Rhodanese-like domain"/>
    <property type="match status" value="1"/>
</dbReference>
<sequence length="236" mass="25592">MSDFIEIEVYTQLARIGKALANPVRLRLLDLLERGESDVDSLAETAGVSLKNTSAQLRQLREANLVRSRRQGTHIYYSLAGPEVSQLLGSLQSCAEDRLADLRLAIGDLLGDPESLRPVTVEELQSHLDDPEVMVLDVRPARDYAQGHVPGAVSLPAEEISEKVGELPQDVEIIAYCHGPYCVLSPDAVRSLRRSGLSARPLDGGITRWQRAGKPLVTDGEADADHSAGLPPSRSA</sequence>
<gene>
    <name evidence="4" type="ORF">JW592_10315</name>
</gene>
<dbReference type="InterPro" id="IPR036873">
    <property type="entry name" value="Rhodanese-like_dom_sf"/>
</dbReference>
<dbReference type="InterPro" id="IPR011991">
    <property type="entry name" value="ArsR-like_HTH"/>
</dbReference>
<reference evidence="4 5" key="1">
    <citation type="submission" date="2021-02" db="EMBL/GenBank/DDBJ databases">
        <title>Streptomyces spirodelae sp. nov., isolated from duckweed.</title>
        <authorList>
            <person name="Saimee Y."/>
            <person name="Duangmal K."/>
        </authorList>
    </citation>
    <scope>NUCLEOTIDE SEQUENCE [LARGE SCALE GENOMIC DNA]</scope>
    <source>
        <strain evidence="4 5">DW4-2</strain>
    </source>
</reference>
<accession>A0ABS3WRV9</accession>
<comment type="caution">
    <text evidence="4">The sequence shown here is derived from an EMBL/GenBank/DDBJ whole genome shotgun (WGS) entry which is preliminary data.</text>
</comment>
<dbReference type="InterPro" id="IPR001845">
    <property type="entry name" value="HTH_ArsR_DNA-bd_dom"/>
</dbReference>
<dbReference type="SMART" id="SM00450">
    <property type="entry name" value="RHOD"/>
    <property type="match status" value="1"/>
</dbReference>
<protein>
    <submittedName>
        <fullName evidence="4">Metalloregulator ArsR/SmtB family transcription factor</fullName>
    </submittedName>
</protein>
<dbReference type="CDD" id="cd00090">
    <property type="entry name" value="HTH_ARSR"/>
    <property type="match status" value="1"/>
</dbReference>
<dbReference type="SUPFAM" id="SSF46785">
    <property type="entry name" value="Winged helix' DNA-binding domain"/>
    <property type="match status" value="1"/>
</dbReference>
<dbReference type="PROSITE" id="PS00380">
    <property type="entry name" value="RHODANESE_1"/>
    <property type="match status" value="1"/>
</dbReference>
<evidence type="ECO:0000259" key="3">
    <source>
        <dbReference type="PROSITE" id="PS50987"/>
    </source>
</evidence>
<keyword evidence="5" id="KW-1185">Reference proteome</keyword>
<dbReference type="InterPro" id="IPR050229">
    <property type="entry name" value="GlpE_sulfurtransferase"/>
</dbReference>
<dbReference type="PANTHER" id="PTHR43031:SF1">
    <property type="entry name" value="PYRIDINE NUCLEOTIDE-DISULPHIDE OXIDOREDUCTASE"/>
    <property type="match status" value="1"/>
</dbReference>
<evidence type="ECO:0000256" key="1">
    <source>
        <dbReference type="SAM" id="MobiDB-lite"/>
    </source>
</evidence>
<dbReference type="SUPFAM" id="SSF52821">
    <property type="entry name" value="Rhodanese/Cell cycle control phosphatase"/>
    <property type="match status" value="1"/>
</dbReference>
<dbReference type="Gene3D" id="1.10.10.10">
    <property type="entry name" value="Winged helix-like DNA-binding domain superfamily/Winged helix DNA-binding domain"/>
    <property type="match status" value="1"/>
</dbReference>
<dbReference type="Pfam" id="PF01022">
    <property type="entry name" value="HTH_5"/>
    <property type="match status" value="1"/>
</dbReference>
<evidence type="ECO:0000313" key="5">
    <source>
        <dbReference type="Proteomes" id="UP001518976"/>
    </source>
</evidence>
<dbReference type="InterPro" id="IPR001763">
    <property type="entry name" value="Rhodanese-like_dom"/>
</dbReference>
<dbReference type="SMART" id="SM00418">
    <property type="entry name" value="HTH_ARSR"/>
    <property type="match status" value="1"/>
</dbReference>
<dbReference type="NCBIfam" id="NF033788">
    <property type="entry name" value="HTH_metalloreg"/>
    <property type="match status" value="1"/>
</dbReference>
<name>A0ABS3WRV9_9ACTN</name>